<evidence type="ECO:0000313" key="3">
    <source>
        <dbReference type="EMBL" id="ATW60826.1"/>
    </source>
</evidence>
<evidence type="ECO:0000256" key="1">
    <source>
        <dbReference type="SAM" id="Coils"/>
    </source>
</evidence>
<protein>
    <submittedName>
        <fullName evidence="3">Antirepressor</fullName>
    </submittedName>
</protein>
<dbReference type="Proteomes" id="UP000240944">
    <property type="component" value="Segment"/>
</dbReference>
<evidence type="ECO:0000313" key="4">
    <source>
        <dbReference type="Proteomes" id="UP000240944"/>
    </source>
</evidence>
<dbReference type="EMBL" id="MG099939">
    <property type="protein sequence ID" value="ATW60826.1"/>
    <property type="molecule type" value="Genomic_DNA"/>
</dbReference>
<gene>
    <name evidence="3" type="ORF">SEA_BENTHERDUNTHAT_56</name>
</gene>
<keyword evidence="4" id="KW-1185">Reference proteome</keyword>
<dbReference type="Pfam" id="PF10547">
    <property type="entry name" value="P22_AR_N"/>
    <property type="match status" value="1"/>
</dbReference>
<reference evidence="4" key="1">
    <citation type="submission" date="2017-10" db="EMBL/GenBank/DDBJ databases">
        <authorList>
            <person name="Banno H."/>
            <person name="Chua N.-H."/>
        </authorList>
    </citation>
    <scope>NUCLEOTIDE SEQUENCE [LARGE SCALE GENOMIC DNA]</scope>
</reference>
<accession>A0A2H4PF12</accession>
<dbReference type="PRINTS" id="PR01994">
    <property type="entry name" value="ANTIREPRESSR"/>
</dbReference>
<organism evidence="3 4">
    <name type="scientific">Gordonia phage BENtherdunthat</name>
    <dbReference type="NCBI Taxonomy" id="2047830"/>
    <lineage>
        <taxon>Viruses</taxon>
        <taxon>Duplodnaviria</taxon>
        <taxon>Heunggongvirae</taxon>
        <taxon>Uroviricota</taxon>
        <taxon>Caudoviricetes</taxon>
        <taxon>Langleyhallvirinae</taxon>
        <taxon>Getalongvirus</taxon>
        <taxon>Getalongvirus bentherdunthat</taxon>
    </lineage>
</organism>
<keyword evidence="1" id="KW-0175">Coiled coil</keyword>
<feature type="domain" description="Antirepressor protein ant N-terminal" evidence="2">
    <location>
        <begin position="10"/>
        <end position="119"/>
    </location>
</feature>
<name>A0A2H4PF12_9CAUD</name>
<evidence type="ECO:0000259" key="2">
    <source>
        <dbReference type="Pfam" id="PF10547"/>
    </source>
</evidence>
<feature type="coiled-coil region" evidence="1">
    <location>
        <begin position="132"/>
        <end position="166"/>
    </location>
</feature>
<dbReference type="InterPro" id="IPR018875">
    <property type="entry name" value="Antirepressor_Ant_N"/>
</dbReference>
<proteinExistence type="predicted"/>
<sequence>MSAELVQIPVPGTDRSVFATNVDGCPFVSLRHACESVGVAMQGQLTKLKGRSWARVTMIVTRDSAGRAQEMVMIDRRTFIMWLATIDPNRVSDEARPIVEAFQAEAADALDAYFSTGVAVATESNLSQFDILRAAIDRLEESERIAAEAKQIAERSEARLDGIEGKHDWFSALGYAKLHGLPTYTRFLQKLGKCASMIARTHDIQPEKAQHAHYGTVNSYPEWIWELAADGMGGEA</sequence>